<feature type="domain" description="Putative plant transposon protein" evidence="2">
    <location>
        <begin position="57"/>
        <end position="250"/>
    </location>
</feature>
<gene>
    <name evidence="3" type="ORF">PIB30_096548</name>
</gene>
<evidence type="ECO:0000256" key="1">
    <source>
        <dbReference type="SAM" id="MobiDB-lite"/>
    </source>
</evidence>
<sequence length="544" mass="63251">MASSLSVSVLDNYRFRTAFNEKLYNTTVKNKKVISEVCFNLNDDEYPKIREQIALCGWRRLAAPTTEISKMLIHEFYANAIIIEEEREEHGGHPYMSFVRSVPVNFSPENIRRVMRFKAEVEGARTDFETRKAHDQQLDNVLADLCMPSATWKLSTGQQKVPIQLRRQELSPLARGWHELSIHSLIPSSNMSEIPVIRAILIHCIMKGEDVRAEEIIADKIIRIAQGIKEKGKMGFPSTIYKLCKDAGVPLREFRKTKKIPAETPITARRIESTRLPRNPQYQPQDNEDEDQPMPQAEEGHEEEQGEEHDYQYHQPEFQHEPQFQQPPLYEIPTYTDQHEKDLHSIEEQLQNMMWLQQQCLENINKSQVDYMAELRTIKESARNKALIEELAAVKTRQEEFFSNQTNQYNMIRKEQNLLGKEILDVKKHQMNIVTMGSSSSPNRYEPDQALIKIREQHANFSEIQRQLKERTKNSSARECYSVWAHQQANPNLVEMPVHKITKQIYDNSDNNRPMFYGLLKYDLPPSGTTPPPPKSKDPRDAPN</sequence>
<feature type="compositionally biased region" description="Basic and acidic residues" evidence="1">
    <location>
        <begin position="535"/>
        <end position="544"/>
    </location>
</feature>
<protein>
    <recommendedName>
        <fullName evidence="2">Putative plant transposon protein domain-containing protein</fullName>
    </recommendedName>
</protein>
<organism evidence="3 4">
    <name type="scientific">Stylosanthes scabra</name>
    <dbReference type="NCBI Taxonomy" id="79078"/>
    <lineage>
        <taxon>Eukaryota</taxon>
        <taxon>Viridiplantae</taxon>
        <taxon>Streptophyta</taxon>
        <taxon>Embryophyta</taxon>
        <taxon>Tracheophyta</taxon>
        <taxon>Spermatophyta</taxon>
        <taxon>Magnoliopsida</taxon>
        <taxon>eudicotyledons</taxon>
        <taxon>Gunneridae</taxon>
        <taxon>Pentapetalae</taxon>
        <taxon>rosids</taxon>
        <taxon>fabids</taxon>
        <taxon>Fabales</taxon>
        <taxon>Fabaceae</taxon>
        <taxon>Papilionoideae</taxon>
        <taxon>50 kb inversion clade</taxon>
        <taxon>dalbergioids sensu lato</taxon>
        <taxon>Dalbergieae</taxon>
        <taxon>Pterocarpus clade</taxon>
        <taxon>Stylosanthes</taxon>
    </lineage>
</organism>
<comment type="caution">
    <text evidence="3">The sequence shown here is derived from an EMBL/GenBank/DDBJ whole genome shotgun (WGS) entry which is preliminary data.</text>
</comment>
<evidence type="ECO:0000313" key="3">
    <source>
        <dbReference type="EMBL" id="MED6201591.1"/>
    </source>
</evidence>
<keyword evidence="4" id="KW-1185">Reference proteome</keyword>
<dbReference type="EMBL" id="JASCZI010213747">
    <property type="protein sequence ID" value="MED6201591.1"/>
    <property type="molecule type" value="Genomic_DNA"/>
</dbReference>
<reference evidence="3 4" key="1">
    <citation type="journal article" date="2023" name="Plants (Basel)">
        <title>Bridging the Gap: Combining Genomics and Transcriptomics Approaches to Understand Stylosanthes scabra, an Orphan Legume from the Brazilian Caatinga.</title>
        <authorList>
            <person name="Ferreira-Neto J.R.C."/>
            <person name="da Silva M.D."/>
            <person name="Binneck E."/>
            <person name="de Melo N.F."/>
            <person name="da Silva R.H."/>
            <person name="de Melo A.L.T.M."/>
            <person name="Pandolfi V."/>
            <person name="Bustamante F.O."/>
            <person name="Brasileiro-Vidal A.C."/>
            <person name="Benko-Iseppon A.M."/>
        </authorList>
    </citation>
    <scope>NUCLEOTIDE SEQUENCE [LARGE SCALE GENOMIC DNA]</scope>
    <source>
        <tissue evidence="3">Leaves</tissue>
    </source>
</reference>
<feature type="region of interest" description="Disordered" evidence="1">
    <location>
        <begin position="517"/>
        <end position="544"/>
    </location>
</feature>
<dbReference type="InterPro" id="IPR046796">
    <property type="entry name" value="Transposase_32_dom"/>
</dbReference>
<accession>A0ABU6XVP2</accession>
<evidence type="ECO:0000313" key="4">
    <source>
        <dbReference type="Proteomes" id="UP001341840"/>
    </source>
</evidence>
<proteinExistence type="predicted"/>
<feature type="region of interest" description="Disordered" evidence="1">
    <location>
        <begin position="260"/>
        <end position="311"/>
    </location>
</feature>
<dbReference type="Pfam" id="PF20167">
    <property type="entry name" value="Transposase_32"/>
    <property type="match status" value="1"/>
</dbReference>
<dbReference type="Proteomes" id="UP001341840">
    <property type="component" value="Unassembled WGS sequence"/>
</dbReference>
<evidence type="ECO:0000259" key="2">
    <source>
        <dbReference type="Pfam" id="PF20167"/>
    </source>
</evidence>
<name>A0ABU6XVP2_9FABA</name>